<keyword evidence="1" id="KW-0732">Signal</keyword>
<dbReference type="PANTHER" id="PTHR33420">
    <property type="entry name" value="FIMBRIAL SUBUNIT ELFA-RELATED"/>
    <property type="match status" value="1"/>
</dbReference>
<dbReference type="Proteomes" id="UP000427108">
    <property type="component" value="Chromosome"/>
</dbReference>
<dbReference type="SUPFAM" id="SSF49401">
    <property type="entry name" value="Bacterial adhesins"/>
    <property type="match status" value="1"/>
</dbReference>
<accession>A0A6B8MXP5</accession>
<dbReference type="GO" id="GO:0043709">
    <property type="term" value="P:cell adhesion involved in single-species biofilm formation"/>
    <property type="evidence" value="ECO:0007669"/>
    <property type="project" value="TreeGrafter"/>
</dbReference>
<name>A0A6B8MXP5_KLEOX</name>
<dbReference type="GO" id="GO:0009289">
    <property type="term" value="C:pilus"/>
    <property type="evidence" value="ECO:0007669"/>
    <property type="project" value="InterPro"/>
</dbReference>
<dbReference type="PANTHER" id="PTHR33420:SF27">
    <property type="entry name" value="PROTEIN FIMG"/>
    <property type="match status" value="1"/>
</dbReference>
<sequence>MKWTYSRCLLAGLLACASASYAADVTITVNGKVVAKPCTIATPRATVDLGDLYTFNMLSPGSASGWHDVTLDLSNCPIGTSRVTATFSGTADSTGYYKNQGTAGNLQLELQDTSGTRFNNGSSKTVAVNDATQSTSFPLRVRALTVNGGPTQGTIQAVINVTYTWL</sequence>
<proteinExistence type="predicted"/>
<protein>
    <submittedName>
        <fullName evidence="2">Type 1 fimbrial protein</fullName>
    </submittedName>
</protein>
<evidence type="ECO:0000313" key="3">
    <source>
        <dbReference type="Proteomes" id="UP000427108"/>
    </source>
</evidence>
<dbReference type="EMBL" id="CP046115">
    <property type="protein sequence ID" value="QGN39586.1"/>
    <property type="molecule type" value="Genomic_DNA"/>
</dbReference>
<evidence type="ECO:0000256" key="1">
    <source>
        <dbReference type="SAM" id="SignalP"/>
    </source>
</evidence>
<dbReference type="InterPro" id="IPR008966">
    <property type="entry name" value="Adhesion_dom_sf"/>
</dbReference>
<dbReference type="OrthoDB" id="6465350at2"/>
<reference evidence="2 3" key="1">
    <citation type="submission" date="2019-11" db="EMBL/GenBank/DDBJ databases">
        <title>Isolation and Application of One Kind of P-Hydroxybenzoic Acid Degrading Bacterium in Mitigating Cropping Obstacle of Cucumber.</title>
        <authorList>
            <person name="Wu F."/>
            <person name="An Y."/>
        </authorList>
    </citation>
    <scope>NUCLEOTIDE SEQUENCE [LARGE SCALE GENOMIC DNA]</scope>
    <source>
        <strain evidence="2 3">P620</strain>
    </source>
</reference>
<dbReference type="InterPro" id="IPR050263">
    <property type="entry name" value="Bact_Fimbrial_Adh_Pro"/>
</dbReference>
<feature type="signal peptide" evidence="1">
    <location>
        <begin position="1"/>
        <end position="22"/>
    </location>
</feature>
<dbReference type="InterPro" id="IPR036937">
    <property type="entry name" value="Adhesion_dom_fimbrial_sf"/>
</dbReference>
<dbReference type="Gene3D" id="2.60.40.1090">
    <property type="entry name" value="Fimbrial-type adhesion domain"/>
    <property type="match status" value="1"/>
</dbReference>
<dbReference type="AlphaFoldDB" id="A0A6B8MXP5"/>
<evidence type="ECO:0000313" key="2">
    <source>
        <dbReference type="EMBL" id="QGN39586.1"/>
    </source>
</evidence>
<feature type="chain" id="PRO_5025348113" evidence="1">
    <location>
        <begin position="23"/>
        <end position="166"/>
    </location>
</feature>
<dbReference type="RefSeq" id="WP_154681888.1">
    <property type="nucleotide sequence ID" value="NZ_CP046115.1"/>
</dbReference>
<organism evidence="2 3">
    <name type="scientific">Klebsiella oxytoca</name>
    <dbReference type="NCBI Taxonomy" id="571"/>
    <lineage>
        <taxon>Bacteria</taxon>
        <taxon>Pseudomonadati</taxon>
        <taxon>Pseudomonadota</taxon>
        <taxon>Gammaproteobacteria</taxon>
        <taxon>Enterobacterales</taxon>
        <taxon>Enterobacteriaceae</taxon>
        <taxon>Klebsiella/Raoultella group</taxon>
        <taxon>Klebsiella</taxon>
    </lineage>
</organism>
<gene>
    <name evidence="2" type="ORF">GJ746_20790</name>
</gene>